<protein>
    <submittedName>
        <fullName evidence="3">WW domain-containing protein</fullName>
    </submittedName>
</protein>
<feature type="region of interest" description="Disordered" evidence="1">
    <location>
        <begin position="1"/>
        <end position="95"/>
    </location>
</feature>
<dbReference type="Pfam" id="PF00397">
    <property type="entry name" value="WW"/>
    <property type="match status" value="1"/>
</dbReference>
<sequence length="363" mass="38937">MSYVDNLSGQFGSLGIGGSQPYQSPPPPGKFHAPQKSSLSQGLYLTAAPGSGEQGGYGYHSANQDGGPPAQYHASPPMPTYQPPSDKPAIPQGWIPLFDQSRQRWYYANKETGATQWEAPGYIAPPRPPMESYPSEESRGSGPSPYPPAAPYGHTPGGYGAPPPGPPPSASYGAPPLPPAGYGAPAGEYGHSSHGSYGGEGRGEGYSEEKKKKSSGKGGLLLGAAGGVAAGLVGGALLHHALEDSSSDEEEERREEERREEERRYEYEQAPSQTIIVNEYNTTNYNDYNDPYEESGVPGILPSRDAEGNYVSESDRESVQEAREEYEEALAEVEGSSSASSSDYEELAEAREEYEEEYEETYD</sequence>
<feature type="domain" description="WW" evidence="2">
    <location>
        <begin position="88"/>
        <end position="122"/>
    </location>
</feature>
<dbReference type="AlphaFoldDB" id="A0A9W9B6V3"/>
<keyword evidence="4" id="KW-1185">Reference proteome</keyword>
<feature type="compositionally biased region" description="Basic and acidic residues" evidence="1">
    <location>
        <begin position="255"/>
        <end position="267"/>
    </location>
</feature>
<feature type="compositionally biased region" description="Pro residues" evidence="1">
    <location>
        <begin position="76"/>
        <end position="86"/>
    </location>
</feature>
<feature type="compositionally biased region" description="Low complexity" evidence="1">
    <location>
        <begin position="132"/>
        <end position="143"/>
    </location>
</feature>
<dbReference type="InterPro" id="IPR036020">
    <property type="entry name" value="WW_dom_sf"/>
</dbReference>
<feature type="compositionally biased region" description="Low complexity" evidence="1">
    <location>
        <begin position="180"/>
        <end position="195"/>
    </location>
</feature>
<dbReference type="SUPFAM" id="SSF51045">
    <property type="entry name" value="WW domain"/>
    <property type="match status" value="1"/>
</dbReference>
<dbReference type="Proteomes" id="UP001140511">
    <property type="component" value="Unassembled WGS sequence"/>
</dbReference>
<organism evidence="3 4">
    <name type="scientific">Trichoderma breve</name>
    <dbReference type="NCBI Taxonomy" id="2034170"/>
    <lineage>
        <taxon>Eukaryota</taxon>
        <taxon>Fungi</taxon>
        <taxon>Dikarya</taxon>
        <taxon>Ascomycota</taxon>
        <taxon>Pezizomycotina</taxon>
        <taxon>Sordariomycetes</taxon>
        <taxon>Hypocreomycetidae</taxon>
        <taxon>Hypocreales</taxon>
        <taxon>Hypocreaceae</taxon>
        <taxon>Trichoderma</taxon>
    </lineage>
</organism>
<reference evidence="3" key="1">
    <citation type="submission" date="2022-09" db="EMBL/GenBank/DDBJ databases">
        <title>Chromosome-level assembly of Trichoderma breve T069, a fungus used in development of biopesticide product.</title>
        <authorList>
            <person name="Lin R."/>
            <person name="Liu T."/>
        </authorList>
    </citation>
    <scope>NUCLEOTIDE SEQUENCE</scope>
    <source>
        <strain evidence="3">T069</strain>
    </source>
</reference>
<dbReference type="PROSITE" id="PS50020">
    <property type="entry name" value="WW_DOMAIN_2"/>
    <property type="match status" value="1"/>
</dbReference>
<feature type="compositionally biased region" description="Acidic residues" evidence="1">
    <location>
        <begin position="245"/>
        <end position="254"/>
    </location>
</feature>
<evidence type="ECO:0000259" key="2">
    <source>
        <dbReference type="PROSITE" id="PS50020"/>
    </source>
</evidence>
<feature type="region of interest" description="Disordered" evidence="1">
    <location>
        <begin position="240"/>
        <end position="363"/>
    </location>
</feature>
<name>A0A9W9B6V3_9HYPO</name>
<feature type="compositionally biased region" description="Pro residues" evidence="1">
    <location>
        <begin position="161"/>
        <end position="179"/>
    </location>
</feature>
<dbReference type="EMBL" id="JAOPEN010000005">
    <property type="protein sequence ID" value="KAJ4857087.1"/>
    <property type="molecule type" value="Genomic_DNA"/>
</dbReference>
<feature type="compositionally biased region" description="Basic and acidic residues" evidence="1">
    <location>
        <begin position="313"/>
        <end position="323"/>
    </location>
</feature>
<gene>
    <name evidence="3" type="ORF">T069G_07984</name>
</gene>
<feature type="compositionally biased region" description="Acidic residues" evidence="1">
    <location>
        <begin position="343"/>
        <end position="363"/>
    </location>
</feature>
<feature type="compositionally biased region" description="Low complexity" evidence="1">
    <location>
        <begin position="332"/>
        <end position="342"/>
    </location>
</feature>
<dbReference type="Gene3D" id="2.20.70.10">
    <property type="match status" value="1"/>
</dbReference>
<proteinExistence type="predicted"/>
<evidence type="ECO:0000256" key="1">
    <source>
        <dbReference type="SAM" id="MobiDB-lite"/>
    </source>
</evidence>
<dbReference type="GeneID" id="80869882"/>
<feature type="compositionally biased region" description="Basic and acidic residues" evidence="1">
    <location>
        <begin position="201"/>
        <end position="211"/>
    </location>
</feature>
<accession>A0A9W9B6V3</accession>
<feature type="compositionally biased region" description="Low complexity" evidence="1">
    <location>
        <begin position="278"/>
        <end position="289"/>
    </location>
</feature>
<feature type="compositionally biased region" description="Polar residues" evidence="1">
    <location>
        <begin position="1"/>
        <end position="11"/>
    </location>
</feature>
<dbReference type="RefSeq" id="XP_056026143.1">
    <property type="nucleotide sequence ID" value="XM_056175194.1"/>
</dbReference>
<dbReference type="InterPro" id="IPR001202">
    <property type="entry name" value="WW_dom"/>
</dbReference>
<evidence type="ECO:0000313" key="4">
    <source>
        <dbReference type="Proteomes" id="UP001140511"/>
    </source>
</evidence>
<comment type="caution">
    <text evidence="3">The sequence shown here is derived from an EMBL/GenBank/DDBJ whole genome shotgun (WGS) entry which is preliminary data.</text>
</comment>
<feature type="region of interest" description="Disordered" evidence="1">
    <location>
        <begin position="116"/>
        <end position="223"/>
    </location>
</feature>
<evidence type="ECO:0000313" key="3">
    <source>
        <dbReference type="EMBL" id="KAJ4857087.1"/>
    </source>
</evidence>